<proteinExistence type="predicted"/>
<sequence length="138" mass="15889">MHSFLSHKVTYLNVKSLFVTGPTDSANKQSVHQLADDISQRANLIDPPSIRHSVNSLEFSLDHHQSRTSEDKTQTRDSYTSQSNKRIELNLFDRITLPPSGKVIKSRILSYFKRIINVMVMTTNSSYHYLCLDNDHHM</sequence>
<organism evidence="2 3">
    <name type="scientific">Puccinia striiformis f. sp. tritici PST-78</name>
    <dbReference type="NCBI Taxonomy" id="1165861"/>
    <lineage>
        <taxon>Eukaryota</taxon>
        <taxon>Fungi</taxon>
        <taxon>Dikarya</taxon>
        <taxon>Basidiomycota</taxon>
        <taxon>Pucciniomycotina</taxon>
        <taxon>Pucciniomycetes</taxon>
        <taxon>Pucciniales</taxon>
        <taxon>Pucciniaceae</taxon>
        <taxon>Puccinia</taxon>
    </lineage>
</organism>
<reference evidence="3" key="1">
    <citation type="submission" date="2014-03" db="EMBL/GenBank/DDBJ databases">
        <title>The Genome Sequence of Puccinia striiformis f. sp. tritici PST-78.</title>
        <authorList>
            <consortium name="The Broad Institute Genome Sequencing Platform"/>
            <person name="Cuomo C."/>
            <person name="Hulbert S."/>
            <person name="Chen X."/>
            <person name="Walker B."/>
            <person name="Young S.K."/>
            <person name="Zeng Q."/>
            <person name="Gargeya S."/>
            <person name="Fitzgerald M."/>
            <person name="Haas B."/>
            <person name="Abouelleil A."/>
            <person name="Alvarado L."/>
            <person name="Arachchi H.M."/>
            <person name="Berlin A.M."/>
            <person name="Chapman S.B."/>
            <person name="Goldberg J."/>
            <person name="Griggs A."/>
            <person name="Gujja S."/>
            <person name="Hansen M."/>
            <person name="Howarth C."/>
            <person name="Imamovic A."/>
            <person name="Larimer J."/>
            <person name="McCowan C."/>
            <person name="Montmayeur A."/>
            <person name="Murphy C."/>
            <person name="Neiman D."/>
            <person name="Pearson M."/>
            <person name="Priest M."/>
            <person name="Roberts A."/>
            <person name="Saif S."/>
            <person name="Shea T."/>
            <person name="Sisk P."/>
            <person name="Sykes S."/>
            <person name="Wortman J."/>
            <person name="Nusbaum C."/>
            <person name="Birren B."/>
        </authorList>
    </citation>
    <scope>NUCLEOTIDE SEQUENCE [LARGE SCALE GENOMIC DNA]</scope>
    <source>
        <strain evidence="3">race PST-78</strain>
    </source>
</reference>
<comment type="caution">
    <text evidence="2">The sequence shown here is derived from an EMBL/GenBank/DDBJ whole genome shotgun (WGS) entry which is preliminary data.</text>
</comment>
<evidence type="ECO:0000256" key="1">
    <source>
        <dbReference type="SAM" id="MobiDB-lite"/>
    </source>
</evidence>
<dbReference type="EMBL" id="AJIL01000011">
    <property type="protein sequence ID" value="KNF04638.1"/>
    <property type="molecule type" value="Genomic_DNA"/>
</dbReference>
<accession>A0A0L0VZF1</accession>
<evidence type="ECO:0000313" key="3">
    <source>
        <dbReference type="Proteomes" id="UP000054564"/>
    </source>
</evidence>
<feature type="region of interest" description="Disordered" evidence="1">
    <location>
        <begin position="61"/>
        <end position="81"/>
    </location>
</feature>
<gene>
    <name evidence="2" type="ORF">PSTG_02125</name>
</gene>
<feature type="compositionally biased region" description="Basic and acidic residues" evidence="1">
    <location>
        <begin position="61"/>
        <end position="75"/>
    </location>
</feature>
<dbReference type="AlphaFoldDB" id="A0A0L0VZF1"/>
<name>A0A0L0VZF1_9BASI</name>
<evidence type="ECO:0000313" key="2">
    <source>
        <dbReference type="EMBL" id="KNF04638.1"/>
    </source>
</evidence>
<dbReference type="Proteomes" id="UP000054564">
    <property type="component" value="Unassembled WGS sequence"/>
</dbReference>
<keyword evidence="3" id="KW-1185">Reference proteome</keyword>
<protein>
    <submittedName>
        <fullName evidence="2">Uncharacterized protein</fullName>
    </submittedName>
</protein>